<gene>
    <name evidence="7" type="ORF">I5M32_14135</name>
</gene>
<feature type="transmembrane region" description="Helical" evidence="6">
    <location>
        <begin position="360"/>
        <end position="380"/>
    </location>
</feature>
<feature type="transmembrane region" description="Helical" evidence="6">
    <location>
        <begin position="252"/>
        <end position="273"/>
    </location>
</feature>
<protein>
    <submittedName>
        <fullName evidence="7">Oligosaccharide flippase family protein</fullName>
    </submittedName>
</protein>
<evidence type="ECO:0000256" key="5">
    <source>
        <dbReference type="ARBA" id="ARBA00023136"/>
    </source>
</evidence>
<evidence type="ECO:0000313" key="7">
    <source>
        <dbReference type="EMBL" id="MBK0384105.1"/>
    </source>
</evidence>
<evidence type="ECO:0000256" key="2">
    <source>
        <dbReference type="ARBA" id="ARBA00022475"/>
    </source>
</evidence>
<feature type="transmembrane region" description="Helical" evidence="6">
    <location>
        <begin position="444"/>
        <end position="465"/>
    </location>
</feature>
<dbReference type="InterPro" id="IPR002797">
    <property type="entry name" value="Polysacc_synth"/>
</dbReference>
<dbReference type="Pfam" id="PF01943">
    <property type="entry name" value="Polysacc_synt"/>
    <property type="match status" value="1"/>
</dbReference>
<keyword evidence="4 6" id="KW-1133">Transmembrane helix</keyword>
<evidence type="ECO:0000256" key="3">
    <source>
        <dbReference type="ARBA" id="ARBA00022692"/>
    </source>
</evidence>
<name>A0ABS1BMI6_9SPHI</name>
<feature type="transmembrane region" description="Helical" evidence="6">
    <location>
        <begin position="419"/>
        <end position="438"/>
    </location>
</feature>
<evidence type="ECO:0000256" key="1">
    <source>
        <dbReference type="ARBA" id="ARBA00004651"/>
    </source>
</evidence>
<dbReference type="Proteomes" id="UP000660024">
    <property type="component" value="Unassembled WGS sequence"/>
</dbReference>
<feature type="transmembrane region" description="Helical" evidence="6">
    <location>
        <begin position="386"/>
        <end position="407"/>
    </location>
</feature>
<dbReference type="InterPro" id="IPR050833">
    <property type="entry name" value="Poly_Biosynth_Transport"/>
</dbReference>
<feature type="transmembrane region" description="Helical" evidence="6">
    <location>
        <begin position="88"/>
        <end position="107"/>
    </location>
</feature>
<comment type="caution">
    <text evidence="7">The sequence shown here is derived from an EMBL/GenBank/DDBJ whole genome shotgun (WGS) entry which is preliminary data.</text>
</comment>
<feature type="transmembrane region" description="Helical" evidence="6">
    <location>
        <begin position="294"/>
        <end position="311"/>
    </location>
</feature>
<sequence length="477" mass="54174">MVAKKFAAQVSLLIVVNLIVKLVWIFLIERKIQLLVGFQNYGLYYGLFNFTLILSIINDPGLSNYLIKSVASKRPNSKQIADLFSIKIMLSCAYLILSLALSFFMGYQNAQLIFILVAYQILWSFLIYLRGFLKGHQFLNTEVLFSIVDKLLLIFTLIPLFYLPNPIIWTINRYAFCQFLAVLVSIALCGVFLGKNRITVLNRINLKPGLSVLKELFPFAIFAFLVLAYSKIDVVMLQKLLPDKTLAIGNYAAAYRFLDASNMLPILFASLFYPVISKHIKEKKYVGASVKPSLAFLMSMALVISFASWFFKQNLMQLFYGQSSSEELVQIFGVLMFSGPLVVVYYLYGTVLTANNNLKILNITSAFGLVINIGLNLWLIPNFEALGAAISTFITFLIIGIAEIFFYYRLFKHQNHFMIWFKITLFAVLLLFIGNGVIYLSKNWIINLGAFVTMSIIVASLLKLLDLKMIKTMIYKG</sequence>
<evidence type="ECO:0000256" key="6">
    <source>
        <dbReference type="SAM" id="Phobius"/>
    </source>
</evidence>
<keyword evidence="8" id="KW-1185">Reference proteome</keyword>
<dbReference type="RefSeq" id="WP_200587507.1">
    <property type="nucleotide sequence ID" value="NZ_JAEHFY010000022.1"/>
</dbReference>
<evidence type="ECO:0000313" key="8">
    <source>
        <dbReference type="Proteomes" id="UP000660024"/>
    </source>
</evidence>
<evidence type="ECO:0000256" key="4">
    <source>
        <dbReference type="ARBA" id="ARBA00022989"/>
    </source>
</evidence>
<feature type="transmembrane region" description="Helical" evidence="6">
    <location>
        <begin position="113"/>
        <end position="131"/>
    </location>
</feature>
<feature type="transmembrane region" description="Helical" evidence="6">
    <location>
        <begin position="47"/>
        <end position="67"/>
    </location>
</feature>
<dbReference type="PANTHER" id="PTHR30250">
    <property type="entry name" value="PST FAMILY PREDICTED COLANIC ACID TRANSPORTER"/>
    <property type="match status" value="1"/>
</dbReference>
<feature type="transmembrane region" description="Helical" evidence="6">
    <location>
        <begin position="174"/>
        <end position="194"/>
    </location>
</feature>
<feature type="transmembrane region" description="Helical" evidence="6">
    <location>
        <begin position="215"/>
        <end position="232"/>
    </location>
</feature>
<keyword evidence="5 6" id="KW-0472">Membrane</keyword>
<accession>A0ABS1BMI6</accession>
<dbReference type="PANTHER" id="PTHR30250:SF11">
    <property type="entry name" value="O-ANTIGEN TRANSPORTER-RELATED"/>
    <property type="match status" value="1"/>
</dbReference>
<feature type="transmembrane region" description="Helical" evidence="6">
    <location>
        <begin position="7"/>
        <end position="27"/>
    </location>
</feature>
<proteinExistence type="predicted"/>
<keyword evidence="3 6" id="KW-0812">Transmembrane</keyword>
<keyword evidence="2" id="KW-1003">Cell membrane</keyword>
<dbReference type="EMBL" id="JAEHFY010000022">
    <property type="protein sequence ID" value="MBK0384105.1"/>
    <property type="molecule type" value="Genomic_DNA"/>
</dbReference>
<reference evidence="7 8" key="1">
    <citation type="submission" date="2020-12" db="EMBL/GenBank/DDBJ databases">
        <title>Bacterial novel species Pedobacter sp. SD-b isolated from soil.</title>
        <authorList>
            <person name="Jung H.-Y."/>
        </authorList>
    </citation>
    <scope>NUCLEOTIDE SEQUENCE [LARGE SCALE GENOMIC DNA]</scope>
    <source>
        <strain evidence="7 8">SD-b</strain>
    </source>
</reference>
<feature type="transmembrane region" description="Helical" evidence="6">
    <location>
        <begin position="331"/>
        <end position="348"/>
    </location>
</feature>
<organism evidence="7 8">
    <name type="scientific">Pedobacter segetis</name>
    <dbReference type="NCBI Taxonomy" id="2793069"/>
    <lineage>
        <taxon>Bacteria</taxon>
        <taxon>Pseudomonadati</taxon>
        <taxon>Bacteroidota</taxon>
        <taxon>Sphingobacteriia</taxon>
        <taxon>Sphingobacteriales</taxon>
        <taxon>Sphingobacteriaceae</taxon>
        <taxon>Pedobacter</taxon>
    </lineage>
</organism>
<comment type="subcellular location">
    <subcellularLocation>
        <location evidence="1">Cell membrane</location>
        <topology evidence="1">Multi-pass membrane protein</topology>
    </subcellularLocation>
</comment>